<proteinExistence type="predicted"/>
<name>A0A0E9QKL0_ANGAN</name>
<reference evidence="1" key="2">
    <citation type="journal article" date="2015" name="Fish Shellfish Immunol.">
        <title>Early steps in the European eel (Anguilla anguilla)-Vibrio vulnificus interaction in the gills: Role of the RtxA13 toxin.</title>
        <authorList>
            <person name="Callol A."/>
            <person name="Pajuelo D."/>
            <person name="Ebbesson L."/>
            <person name="Teles M."/>
            <person name="MacKenzie S."/>
            <person name="Amaro C."/>
        </authorList>
    </citation>
    <scope>NUCLEOTIDE SEQUENCE</scope>
</reference>
<accession>A0A0E9QKL0</accession>
<organism evidence="1">
    <name type="scientific">Anguilla anguilla</name>
    <name type="common">European freshwater eel</name>
    <name type="synonym">Muraena anguilla</name>
    <dbReference type="NCBI Taxonomy" id="7936"/>
    <lineage>
        <taxon>Eukaryota</taxon>
        <taxon>Metazoa</taxon>
        <taxon>Chordata</taxon>
        <taxon>Craniata</taxon>
        <taxon>Vertebrata</taxon>
        <taxon>Euteleostomi</taxon>
        <taxon>Actinopterygii</taxon>
        <taxon>Neopterygii</taxon>
        <taxon>Teleostei</taxon>
        <taxon>Anguilliformes</taxon>
        <taxon>Anguillidae</taxon>
        <taxon>Anguilla</taxon>
    </lineage>
</organism>
<reference evidence="1" key="1">
    <citation type="submission" date="2014-11" db="EMBL/GenBank/DDBJ databases">
        <authorList>
            <person name="Amaro Gonzalez C."/>
        </authorList>
    </citation>
    <scope>NUCLEOTIDE SEQUENCE</scope>
</reference>
<protein>
    <submittedName>
        <fullName evidence="1">Uncharacterized protein</fullName>
    </submittedName>
</protein>
<evidence type="ECO:0000313" key="1">
    <source>
        <dbReference type="EMBL" id="JAH17421.1"/>
    </source>
</evidence>
<sequence>MTEGNYPNAIACPLYYPGRTEGLLPPCGARAPPPVVAIQGIQLGHTH</sequence>
<dbReference type="EMBL" id="GBXM01091156">
    <property type="protein sequence ID" value="JAH17421.1"/>
    <property type="molecule type" value="Transcribed_RNA"/>
</dbReference>
<dbReference type="AlphaFoldDB" id="A0A0E9QKL0"/>